<evidence type="ECO:0000256" key="2">
    <source>
        <dbReference type="ARBA" id="ARBA00022670"/>
    </source>
</evidence>
<evidence type="ECO:0000313" key="6">
    <source>
        <dbReference type="EMBL" id="KAL0254727.1"/>
    </source>
</evidence>
<comment type="caution">
    <text evidence="6">The sequence shown here is derived from an EMBL/GenBank/DDBJ whole genome shotgun (WGS) entry which is preliminary data.</text>
</comment>
<evidence type="ECO:0000256" key="1">
    <source>
        <dbReference type="ARBA" id="ARBA00005234"/>
    </source>
</evidence>
<organism evidence="6 7">
    <name type="scientific">Diplodia seriata</name>
    <dbReference type="NCBI Taxonomy" id="420778"/>
    <lineage>
        <taxon>Eukaryota</taxon>
        <taxon>Fungi</taxon>
        <taxon>Dikarya</taxon>
        <taxon>Ascomycota</taxon>
        <taxon>Pezizomycotina</taxon>
        <taxon>Dothideomycetes</taxon>
        <taxon>Dothideomycetes incertae sedis</taxon>
        <taxon>Botryosphaeriales</taxon>
        <taxon>Botryosphaeriaceae</taxon>
        <taxon>Diplodia</taxon>
    </lineage>
</organism>
<dbReference type="EMBL" id="JAJVCZ030000010">
    <property type="protein sequence ID" value="KAL0254727.1"/>
    <property type="molecule type" value="Genomic_DNA"/>
</dbReference>
<dbReference type="InterPro" id="IPR044613">
    <property type="entry name" value="Nep1/2-like"/>
</dbReference>
<dbReference type="GeneID" id="92013336"/>
<keyword evidence="3" id="KW-0378">Hydrolase</keyword>
<dbReference type="RefSeq" id="XP_066628598.1">
    <property type="nucleotide sequence ID" value="XM_066780652.1"/>
</dbReference>
<evidence type="ECO:0000256" key="4">
    <source>
        <dbReference type="ARBA" id="ARBA00022807"/>
    </source>
</evidence>
<keyword evidence="7" id="KW-1185">Reference proteome</keyword>
<evidence type="ECO:0000259" key="5">
    <source>
        <dbReference type="PROSITE" id="PS50600"/>
    </source>
</evidence>
<accession>A0ABR3C265</accession>
<dbReference type="PROSITE" id="PS50600">
    <property type="entry name" value="ULP_PROTEASE"/>
    <property type="match status" value="1"/>
</dbReference>
<comment type="similarity">
    <text evidence="1">Belongs to the peptidase C48 family.</text>
</comment>
<dbReference type="SUPFAM" id="SSF54001">
    <property type="entry name" value="Cysteine proteinases"/>
    <property type="match status" value="1"/>
</dbReference>
<name>A0ABR3C265_9PEZI</name>
<evidence type="ECO:0000256" key="3">
    <source>
        <dbReference type="ARBA" id="ARBA00022801"/>
    </source>
</evidence>
<protein>
    <recommendedName>
        <fullName evidence="5">Ubiquitin-like protease family profile domain-containing protein</fullName>
    </recommendedName>
</protein>
<keyword evidence="4" id="KW-0788">Thiol protease</keyword>
<dbReference type="PANTHER" id="PTHR46468:SF1">
    <property type="entry name" value="SENTRIN-SPECIFIC PROTEASE 8"/>
    <property type="match status" value="1"/>
</dbReference>
<proteinExistence type="inferred from homology"/>
<keyword evidence="2" id="KW-0645">Protease</keyword>
<feature type="domain" description="Ubiquitin-like protease family profile" evidence="5">
    <location>
        <begin position="1"/>
        <end position="125"/>
    </location>
</feature>
<dbReference type="PANTHER" id="PTHR46468">
    <property type="entry name" value="SENTRIN-SPECIFIC PROTEASE 8"/>
    <property type="match status" value="1"/>
</dbReference>
<dbReference type="Gene3D" id="3.40.395.10">
    <property type="entry name" value="Adenoviral Proteinase, Chain A"/>
    <property type="match status" value="1"/>
</dbReference>
<dbReference type="Pfam" id="PF02902">
    <property type="entry name" value="Peptidase_C48"/>
    <property type="match status" value="1"/>
</dbReference>
<dbReference type="Proteomes" id="UP001430584">
    <property type="component" value="Unassembled WGS sequence"/>
</dbReference>
<gene>
    <name evidence="6" type="ORF">SLS55_009251</name>
</gene>
<dbReference type="InterPro" id="IPR003653">
    <property type="entry name" value="Peptidase_C48_C"/>
</dbReference>
<reference evidence="6 7" key="1">
    <citation type="submission" date="2024-02" db="EMBL/GenBank/DDBJ databases">
        <title>De novo assembly and annotation of 12 fungi associated with fruit tree decline syndrome in Ontario, Canada.</title>
        <authorList>
            <person name="Sulman M."/>
            <person name="Ellouze W."/>
            <person name="Ilyukhin E."/>
        </authorList>
    </citation>
    <scope>NUCLEOTIDE SEQUENCE [LARGE SCALE GENOMIC DNA]</scope>
    <source>
        <strain evidence="6 7">FDS-637</strain>
    </source>
</reference>
<dbReference type="InterPro" id="IPR038765">
    <property type="entry name" value="Papain-like_cys_pep_sf"/>
</dbReference>
<evidence type="ECO:0000313" key="7">
    <source>
        <dbReference type="Proteomes" id="UP001430584"/>
    </source>
</evidence>
<sequence>MPNISLLRPSMSFMMIQTPDPLTLKDALPDFSKTTHIFLPINDCRNVMEAEGGSHWSLLLVSVVDGVAFHYDSLCESNDHEARVATQKMATLLGRSLRFISMDDCPQQENGSDCGIFVCLLMRYLLLNRLLRADSKEKVSMSMAGKNVEASSGRKEMLKIIDGFRKEGRRRSYVSALSRRLKRTVGTLTMSLVRCSRSKSPFSDHSKSPPRIGDE</sequence>